<gene>
    <name evidence="1" type="ORF">BV22DRAFT_489731</name>
</gene>
<protein>
    <submittedName>
        <fullName evidence="1">Uncharacterized protein</fullName>
    </submittedName>
</protein>
<accession>A0ACB8BGZ4</accession>
<evidence type="ECO:0000313" key="1">
    <source>
        <dbReference type="EMBL" id="KAH7924762.1"/>
    </source>
</evidence>
<keyword evidence="2" id="KW-1185">Reference proteome</keyword>
<comment type="caution">
    <text evidence="1">The sequence shown here is derived from an EMBL/GenBank/DDBJ whole genome shotgun (WGS) entry which is preliminary data.</text>
</comment>
<dbReference type="EMBL" id="MU266417">
    <property type="protein sequence ID" value="KAH7924762.1"/>
    <property type="molecule type" value="Genomic_DNA"/>
</dbReference>
<evidence type="ECO:0000313" key="2">
    <source>
        <dbReference type="Proteomes" id="UP000790709"/>
    </source>
</evidence>
<proteinExistence type="predicted"/>
<organism evidence="1 2">
    <name type="scientific">Leucogyrophana mollusca</name>
    <dbReference type="NCBI Taxonomy" id="85980"/>
    <lineage>
        <taxon>Eukaryota</taxon>
        <taxon>Fungi</taxon>
        <taxon>Dikarya</taxon>
        <taxon>Basidiomycota</taxon>
        <taxon>Agaricomycotina</taxon>
        <taxon>Agaricomycetes</taxon>
        <taxon>Agaricomycetidae</taxon>
        <taxon>Boletales</taxon>
        <taxon>Boletales incertae sedis</taxon>
        <taxon>Leucogyrophana</taxon>
    </lineage>
</organism>
<dbReference type="Proteomes" id="UP000790709">
    <property type="component" value="Unassembled WGS sequence"/>
</dbReference>
<reference evidence="1" key="1">
    <citation type="journal article" date="2021" name="New Phytol.">
        <title>Evolutionary innovations through gain and loss of genes in the ectomycorrhizal Boletales.</title>
        <authorList>
            <person name="Wu G."/>
            <person name="Miyauchi S."/>
            <person name="Morin E."/>
            <person name="Kuo A."/>
            <person name="Drula E."/>
            <person name="Varga T."/>
            <person name="Kohler A."/>
            <person name="Feng B."/>
            <person name="Cao Y."/>
            <person name="Lipzen A."/>
            <person name="Daum C."/>
            <person name="Hundley H."/>
            <person name="Pangilinan J."/>
            <person name="Johnson J."/>
            <person name="Barry K."/>
            <person name="LaButti K."/>
            <person name="Ng V."/>
            <person name="Ahrendt S."/>
            <person name="Min B."/>
            <person name="Choi I.G."/>
            <person name="Park H."/>
            <person name="Plett J.M."/>
            <person name="Magnuson J."/>
            <person name="Spatafora J.W."/>
            <person name="Nagy L.G."/>
            <person name="Henrissat B."/>
            <person name="Grigoriev I.V."/>
            <person name="Yang Z.L."/>
            <person name="Xu J."/>
            <person name="Martin F.M."/>
        </authorList>
    </citation>
    <scope>NUCLEOTIDE SEQUENCE</scope>
    <source>
        <strain evidence="1">KUC20120723A-06</strain>
    </source>
</reference>
<name>A0ACB8BGZ4_9AGAM</name>
<sequence length="168" mass="18573">MLHLDSYARPNSDDGHKHPVRAANIGFQVSKTDDLFFRKRVFLCSSRWCRWLIGFRKAGALVSLRFMDTEPDSGSPSDRAIDLVASHRMVQFAQSRESMSFLPALSEHFLMPPTTSVLVSQSLVSSLTGKYSAVSSTSGSSSLSYYTYILVIFLFDVTPLGEASGHPS</sequence>